<dbReference type="EMBL" id="RBZV01000010">
    <property type="protein sequence ID" value="RKP45147.1"/>
    <property type="molecule type" value="Genomic_DNA"/>
</dbReference>
<sequence>MCYHTSRVLGSRFRGSLYSLASLTSDSGGFPMQPAILLLNPTGRHFNNLLALCDQVRRMSNVIDLALSVMLAAQHASLR</sequence>
<accession>A0A494X373</accession>
<proteinExistence type="predicted"/>
<dbReference type="Proteomes" id="UP000280434">
    <property type="component" value="Unassembled WGS sequence"/>
</dbReference>
<evidence type="ECO:0000313" key="1">
    <source>
        <dbReference type="EMBL" id="RKP45147.1"/>
    </source>
</evidence>
<protein>
    <submittedName>
        <fullName evidence="1">Uncharacterized protein</fullName>
    </submittedName>
</protein>
<keyword evidence="2" id="KW-1185">Reference proteome</keyword>
<organism evidence="1 2">
    <name type="scientific">Trinickia fusca</name>
    <dbReference type="NCBI Taxonomy" id="2419777"/>
    <lineage>
        <taxon>Bacteria</taxon>
        <taxon>Pseudomonadati</taxon>
        <taxon>Pseudomonadota</taxon>
        <taxon>Betaproteobacteria</taxon>
        <taxon>Burkholderiales</taxon>
        <taxon>Burkholderiaceae</taxon>
        <taxon>Trinickia</taxon>
    </lineage>
</organism>
<comment type="caution">
    <text evidence="1">The sequence shown here is derived from an EMBL/GenBank/DDBJ whole genome shotgun (WGS) entry which is preliminary data.</text>
</comment>
<name>A0A494X373_9BURK</name>
<dbReference type="AlphaFoldDB" id="A0A494X373"/>
<gene>
    <name evidence="1" type="ORF">D7S89_20130</name>
</gene>
<reference evidence="1 2" key="1">
    <citation type="submission" date="2018-10" db="EMBL/GenBank/DDBJ databases">
        <title>Paraburkholderia sp. 7MK8-2, isolated from soil.</title>
        <authorList>
            <person name="Gao Z.-H."/>
            <person name="Qiu L.-H."/>
        </authorList>
    </citation>
    <scope>NUCLEOTIDE SEQUENCE [LARGE SCALE GENOMIC DNA]</scope>
    <source>
        <strain evidence="1 2">7MK8-2</strain>
    </source>
</reference>
<evidence type="ECO:0000313" key="2">
    <source>
        <dbReference type="Proteomes" id="UP000280434"/>
    </source>
</evidence>